<feature type="transmembrane region" description="Helical" evidence="9">
    <location>
        <begin position="165"/>
        <end position="182"/>
    </location>
</feature>
<keyword evidence="9" id="KW-1133">Transmembrane helix</keyword>
<evidence type="ECO:0000259" key="10">
    <source>
        <dbReference type="PROSITE" id="PS50109"/>
    </source>
</evidence>
<keyword evidence="6 11" id="KW-0418">Kinase</keyword>
<name>A0ABT0A405_9GAMM</name>
<comment type="catalytic activity">
    <reaction evidence="1">
        <text>ATP + protein L-histidine = ADP + protein N-phospho-L-histidine.</text>
        <dbReference type="EC" id="2.7.13.3"/>
    </reaction>
</comment>
<feature type="transmembrane region" description="Helical" evidence="9">
    <location>
        <begin position="56"/>
        <end position="75"/>
    </location>
</feature>
<dbReference type="InterPro" id="IPR004358">
    <property type="entry name" value="Sig_transdc_His_kin-like_C"/>
</dbReference>
<dbReference type="EMBL" id="JALGCL010000002">
    <property type="protein sequence ID" value="MCJ0825718.1"/>
    <property type="molecule type" value="Genomic_DNA"/>
</dbReference>
<accession>A0ABT0A405</accession>
<evidence type="ECO:0000256" key="8">
    <source>
        <dbReference type="ARBA" id="ARBA00023012"/>
    </source>
</evidence>
<feature type="transmembrane region" description="Helical" evidence="9">
    <location>
        <begin position="111"/>
        <end position="128"/>
    </location>
</feature>
<dbReference type="SMART" id="SM00387">
    <property type="entry name" value="HATPase_c"/>
    <property type="match status" value="1"/>
</dbReference>
<dbReference type="RefSeq" id="WP_243320512.1">
    <property type="nucleotide sequence ID" value="NZ_JALGCL010000002.1"/>
</dbReference>
<dbReference type="PANTHER" id="PTHR42878:SF7">
    <property type="entry name" value="SENSOR HISTIDINE KINASE GLRK"/>
    <property type="match status" value="1"/>
</dbReference>
<dbReference type="PROSITE" id="PS50109">
    <property type="entry name" value="HIS_KIN"/>
    <property type="match status" value="1"/>
</dbReference>
<dbReference type="Pfam" id="PF25323">
    <property type="entry name" value="6TM_PilS"/>
    <property type="match status" value="1"/>
</dbReference>
<dbReference type="InterPro" id="IPR036097">
    <property type="entry name" value="HisK_dim/P_sf"/>
</dbReference>
<dbReference type="EC" id="2.7.13.3" evidence="2"/>
<feature type="transmembrane region" description="Helical" evidence="9">
    <location>
        <begin position="29"/>
        <end position="50"/>
    </location>
</feature>
<dbReference type="CDD" id="cd00082">
    <property type="entry name" value="HisKA"/>
    <property type="match status" value="1"/>
</dbReference>
<dbReference type="PRINTS" id="PR00344">
    <property type="entry name" value="BCTRLSENSOR"/>
</dbReference>
<evidence type="ECO:0000256" key="3">
    <source>
        <dbReference type="ARBA" id="ARBA00022553"/>
    </source>
</evidence>
<evidence type="ECO:0000256" key="1">
    <source>
        <dbReference type="ARBA" id="ARBA00000085"/>
    </source>
</evidence>
<dbReference type="InterPro" id="IPR003594">
    <property type="entry name" value="HATPase_dom"/>
</dbReference>
<evidence type="ECO:0000256" key="6">
    <source>
        <dbReference type="ARBA" id="ARBA00022777"/>
    </source>
</evidence>
<dbReference type="SMART" id="SM00388">
    <property type="entry name" value="HisKA"/>
    <property type="match status" value="1"/>
</dbReference>
<dbReference type="Gene3D" id="3.30.565.10">
    <property type="entry name" value="Histidine kinase-like ATPase, C-terminal domain"/>
    <property type="match status" value="1"/>
</dbReference>
<keyword evidence="3" id="KW-0597">Phosphoprotein</keyword>
<dbReference type="SUPFAM" id="SSF55874">
    <property type="entry name" value="ATPase domain of HSP90 chaperone/DNA topoisomerase II/histidine kinase"/>
    <property type="match status" value="1"/>
</dbReference>
<evidence type="ECO:0000256" key="7">
    <source>
        <dbReference type="ARBA" id="ARBA00022840"/>
    </source>
</evidence>
<dbReference type="Proteomes" id="UP001165423">
    <property type="component" value="Unassembled WGS sequence"/>
</dbReference>
<keyword evidence="9" id="KW-0812">Transmembrane</keyword>
<dbReference type="InterPro" id="IPR036890">
    <property type="entry name" value="HATPase_C_sf"/>
</dbReference>
<protein>
    <recommendedName>
        <fullName evidence="2">histidine kinase</fullName>
        <ecNumber evidence="2">2.7.13.3</ecNumber>
    </recommendedName>
</protein>
<keyword evidence="9" id="KW-0472">Membrane</keyword>
<dbReference type="Pfam" id="PF02518">
    <property type="entry name" value="HATPase_c"/>
    <property type="match status" value="1"/>
</dbReference>
<dbReference type="SUPFAM" id="SSF47384">
    <property type="entry name" value="Homodimeric domain of signal transducing histidine kinase"/>
    <property type="match status" value="1"/>
</dbReference>
<dbReference type="Pfam" id="PF00512">
    <property type="entry name" value="HisKA"/>
    <property type="match status" value="1"/>
</dbReference>
<dbReference type="Gene3D" id="1.10.287.130">
    <property type="match status" value="1"/>
</dbReference>
<evidence type="ECO:0000256" key="9">
    <source>
        <dbReference type="SAM" id="Phobius"/>
    </source>
</evidence>
<keyword evidence="12" id="KW-1185">Reference proteome</keyword>
<feature type="domain" description="Histidine kinase" evidence="10">
    <location>
        <begin position="322"/>
        <end position="532"/>
    </location>
</feature>
<dbReference type="InterPro" id="IPR003661">
    <property type="entry name" value="HisK_dim/P_dom"/>
</dbReference>
<keyword evidence="5" id="KW-0547">Nucleotide-binding</keyword>
<dbReference type="GO" id="GO:0016301">
    <property type="term" value="F:kinase activity"/>
    <property type="evidence" value="ECO:0007669"/>
    <property type="project" value="UniProtKB-KW"/>
</dbReference>
<evidence type="ECO:0000256" key="2">
    <source>
        <dbReference type="ARBA" id="ARBA00012438"/>
    </source>
</evidence>
<evidence type="ECO:0000313" key="12">
    <source>
        <dbReference type="Proteomes" id="UP001165423"/>
    </source>
</evidence>
<keyword evidence="4" id="KW-0808">Transferase</keyword>
<dbReference type="PANTHER" id="PTHR42878">
    <property type="entry name" value="TWO-COMPONENT HISTIDINE KINASE"/>
    <property type="match status" value="1"/>
</dbReference>
<proteinExistence type="predicted"/>
<dbReference type="InterPro" id="IPR050351">
    <property type="entry name" value="BphY/WalK/GraS-like"/>
</dbReference>
<organism evidence="11 12">
    <name type="scientific">Cognatiluteimonas sedimenti</name>
    <dbReference type="NCBI Taxonomy" id="2927791"/>
    <lineage>
        <taxon>Bacteria</taxon>
        <taxon>Pseudomonadati</taxon>
        <taxon>Pseudomonadota</taxon>
        <taxon>Gammaproteobacteria</taxon>
        <taxon>Lysobacterales</taxon>
        <taxon>Lysobacteraceae</taxon>
        <taxon>Cognatiluteimonas</taxon>
    </lineage>
</organism>
<evidence type="ECO:0000256" key="5">
    <source>
        <dbReference type="ARBA" id="ARBA00022741"/>
    </source>
</evidence>
<evidence type="ECO:0000256" key="4">
    <source>
        <dbReference type="ARBA" id="ARBA00022679"/>
    </source>
</evidence>
<dbReference type="InterPro" id="IPR005467">
    <property type="entry name" value="His_kinase_dom"/>
</dbReference>
<gene>
    <name evidence="11" type="ORF">MQC88_07080</name>
</gene>
<keyword evidence="8" id="KW-0902">Two-component regulatory system</keyword>
<comment type="caution">
    <text evidence="11">The sequence shown here is derived from an EMBL/GenBank/DDBJ whole genome shotgun (WGS) entry which is preliminary data.</text>
</comment>
<sequence length="537" mass="58070">MPPSPATARRTNAPSDADAHRRDQYFFSLYRVFEAALLALMLFSPTGALIGEPRHALVGKATTVVYLAASGLLLYWAQRRRAPRTQVIVGTTIDIAAATLAIHSLPMAAPGIALLLMFNIGAAALIVPLRYGLGLGALASATMIAEFVWNALFDTDTGHPLAERVMFAVSYLSIAMLTYLLGRQMRESQELAARRGAEVADLAAINELIIRRMRTGVLLVDGDCHIRLANEAALLLLGEVEGERNLALAAPELARRLRKWLRDGEPDDSPLRFGSEQLEVLPRFARLLAQGDSTLVFLDDTSLVSRRAESMTLATLGRFSASLAHEIRNPLAAISYATQLLEESTEISAGDRRLLQIVHQQCLRTNGIVESVLGLARRERASAEHVDLVTFTRRFVEDYKQMLPPESGSVQVTGGPLPVPALADPRHLQQVLTVLLQNALTYGHLPGDPARVTLAVHAADGLPTIDVLDRGPGISAGAQVQLFRPFFTTSEHGTGLGLYIARELCRANEATLDYVPVPGGGSCFRVTLPGPNALLPA</sequence>
<reference evidence="11 12" key="1">
    <citation type="submission" date="2022-03" db="EMBL/GenBank/DDBJ databases">
        <title>Luteimonas soily sp. nov., a novel bacterium isolated from the soil.</title>
        <authorList>
            <person name="Zhang X."/>
        </authorList>
    </citation>
    <scope>NUCLEOTIDE SEQUENCE [LARGE SCALE GENOMIC DNA]</scope>
    <source>
        <strain evidence="11 12">50</strain>
    </source>
</reference>
<keyword evidence="7" id="KW-0067">ATP-binding</keyword>
<evidence type="ECO:0000313" key="11">
    <source>
        <dbReference type="EMBL" id="MCJ0825718.1"/>
    </source>
</evidence>
<feature type="transmembrane region" description="Helical" evidence="9">
    <location>
        <begin position="135"/>
        <end position="153"/>
    </location>
</feature>